<dbReference type="GO" id="GO:0016020">
    <property type="term" value="C:membrane"/>
    <property type="evidence" value="ECO:0007669"/>
    <property type="project" value="UniProtKB-SubCell"/>
</dbReference>
<keyword evidence="2 5" id="KW-0812">Transmembrane</keyword>
<protein>
    <submittedName>
        <fullName evidence="7">O-antigen ligase family protein</fullName>
    </submittedName>
</protein>
<feature type="transmembrane region" description="Helical" evidence="5">
    <location>
        <begin position="226"/>
        <end position="243"/>
    </location>
</feature>
<keyword evidence="7" id="KW-0436">Ligase</keyword>
<organism evidence="7 8">
    <name type="scientific">Haloarcula hispanica</name>
    <dbReference type="NCBI Taxonomy" id="51589"/>
    <lineage>
        <taxon>Archaea</taxon>
        <taxon>Methanobacteriati</taxon>
        <taxon>Methanobacteriota</taxon>
        <taxon>Stenosarchaea group</taxon>
        <taxon>Halobacteria</taxon>
        <taxon>Halobacteriales</taxon>
        <taxon>Haloarculaceae</taxon>
        <taxon>Haloarcula</taxon>
    </lineage>
</organism>
<accession>A0A5J5LLP8</accession>
<evidence type="ECO:0000256" key="4">
    <source>
        <dbReference type="ARBA" id="ARBA00023136"/>
    </source>
</evidence>
<dbReference type="InterPro" id="IPR007016">
    <property type="entry name" value="O-antigen_ligase-rel_domated"/>
</dbReference>
<feature type="transmembrane region" description="Helical" evidence="5">
    <location>
        <begin position="327"/>
        <end position="346"/>
    </location>
</feature>
<feature type="transmembrane region" description="Helical" evidence="5">
    <location>
        <begin position="12"/>
        <end position="30"/>
    </location>
</feature>
<gene>
    <name evidence="7" type="ORF">EGO51_11360</name>
</gene>
<dbReference type="InterPro" id="IPR051533">
    <property type="entry name" value="WaaL-like"/>
</dbReference>
<name>A0A5J5LLP8_HALHI</name>
<feature type="transmembrane region" description="Helical" evidence="5">
    <location>
        <begin position="170"/>
        <end position="192"/>
    </location>
</feature>
<evidence type="ECO:0000256" key="2">
    <source>
        <dbReference type="ARBA" id="ARBA00022692"/>
    </source>
</evidence>
<dbReference type="Pfam" id="PF04932">
    <property type="entry name" value="Wzy_C"/>
    <property type="match status" value="1"/>
</dbReference>
<feature type="transmembrane region" description="Helical" evidence="5">
    <location>
        <begin position="384"/>
        <end position="402"/>
    </location>
</feature>
<dbReference type="GO" id="GO:0016874">
    <property type="term" value="F:ligase activity"/>
    <property type="evidence" value="ECO:0007669"/>
    <property type="project" value="UniProtKB-KW"/>
</dbReference>
<dbReference type="PANTHER" id="PTHR37422">
    <property type="entry name" value="TEICHURONIC ACID BIOSYNTHESIS PROTEIN TUAE"/>
    <property type="match status" value="1"/>
</dbReference>
<feature type="transmembrane region" description="Helical" evidence="5">
    <location>
        <begin position="250"/>
        <end position="269"/>
    </location>
</feature>
<keyword evidence="3 5" id="KW-1133">Transmembrane helix</keyword>
<feature type="domain" description="O-antigen ligase-related" evidence="6">
    <location>
        <begin position="209"/>
        <end position="343"/>
    </location>
</feature>
<keyword evidence="4 5" id="KW-0472">Membrane</keyword>
<sequence>MAPTQISSSTEAAMYNPFTAEAFLGLLLLFSSLNNTSASETTYLLTAIPTLTILLFYTLLRRPLPDLVVSKFAFTLIMIIWGSYFISFIIPPVEVSEFMRIFPFFVANLCVIFWIPNVINAKSFIRQLSVVSCVLTLIGLPTAVLGAYSVGPLQISGVGESFSLFQGVELWIVSSIFDNQNIFSMIAALGSVSSLGAYIFTRKMLYQLSTILCLIGLFLAQGRASILASILGIGIILVHQVAGAKQFRQVVALGAVTSLITTFCVLWIFPIEHLVSAIELSGREYLWPAGVKAIINNPIFGIGIDSTSGAIAPYLSETLIGSGVHNTYLYIFLTAGIVGGTAYLLLVSQMGLTALLRINSSEGITIFALFAGLLTIQMFSSSPFFGFSVRPIVTGLTFGYLLQMCCLTEQPQ</sequence>
<feature type="transmembrane region" description="Helical" evidence="5">
    <location>
        <begin position="358"/>
        <end position="378"/>
    </location>
</feature>
<evidence type="ECO:0000259" key="6">
    <source>
        <dbReference type="Pfam" id="PF04932"/>
    </source>
</evidence>
<dbReference type="Proteomes" id="UP000326244">
    <property type="component" value="Unassembled WGS sequence"/>
</dbReference>
<comment type="subcellular location">
    <subcellularLocation>
        <location evidence="1">Membrane</location>
        <topology evidence="1">Multi-pass membrane protein</topology>
    </subcellularLocation>
</comment>
<proteinExistence type="predicted"/>
<dbReference type="PANTHER" id="PTHR37422:SF13">
    <property type="entry name" value="LIPOPOLYSACCHARIDE BIOSYNTHESIS PROTEIN PA4999-RELATED"/>
    <property type="match status" value="1"/>
</dbReference>
<feature type="transmembrane region" description="Helical" evidence="5">
    <location>
        <begin position="204"/>
        <end position="220"/>
    </location>
</feature>
<evidence type="ECO:0000256" key="5">
    <source>
        <dbReference type="SAM" id="Phobius"/>
    </source>
</evidence>
<dbReference type="EMBL" id="RQWK01000001">
    <property type="protein sequence ID" value="KAA9410374.1"/>
    <property type="molecule type" value="Genomic_DNA"/>
</dbReference>
<feature type="transmembrane region" description="Helical" evidence="5">
    <location>
        <begin position="128"/>
        <end position="150"/>
    </location>
</feature>
<comment type="caution">
    <text evidence="7">The sequence shown here is derived from an EMBL/GenBank/DDBJ whole genome shotgun (WGS) entry which is preliminary data.</text>
</comment>
<evidence type="ECO:0000313" key="7">
    <source>
        <dbReference type="EMBL" id="KAA9410374.1"/>
    </source>
</evidence>
<feature type="transmembrane region" description="Helical" evidence="5">
    <location>
        <begin position="98"/>
        <end position="116"/>
    </location>
</feature>
<dbReference type="AlphaFoldDB" id="A0A5J5LLP8"/>
<feature type="transmembrane region" description="Helical" evidence="5">
    <location>
        <begin position="42"/>
        <end position="60"/>
    </location>
</feature>
<evidence type="ECO:0000256" key="1">
    <source>
        <dbReference type="ARBA" id="ARBA00004141"/>
    </source>
</evidence>
<reference evidence="7 8" key="1">
    <citation type="submission" date="2018-11" db="EMBL/GenBank/DDBJ databases">
        <title>Genomic analysis of Haloarcula hispanica CBA1121.</title>
        <authorList>
            <person name="Kim Y.B."/>
            <person name="Roh S.W."/>
        </authorList>
    </citation>
    <scope>NUCLEOTIDE SEQUENCE [LARGE SCALE GENOMIC DNA]</scope>
    <source>
        <strain evidence="7 8">CBA1121</strain>
    </source>
</reference>
<feature type="transmembrane region" description="Helical" evidence="5">
    <location>
        <begin position="72"/>
        <end position="92"/>
    </location>
</feature>
<evidence type="ECO:0000256" key="3">
    <source>
        <dbReference type="ARBA" id="ARBA00022989"/>
    </source>
</evidence>
<evidence type="ECO:0000313" key="8">
    <source>
        <dbReference type="Proteomes" id="UP000326244"/>
    </source>
</evidence>